<feature type="coiled-coil region" evidence="1">
    <location>
        <begin position="90"/>
        <end position="124"/>
    </location>
</feature>
<name>A0A2V0RJI9_9ZZZZ</name>
<feature type="region of interest" description="Disordered" evidence="2">
    <location>
        <begin position="1"/>
        <end position="75"/>
    </location>
</feature>
<dbReference type="AlphaFoldDB" id="A0A2V0RJI9"/>
<sequence length="514" mass="55731">MSRNIRSRSVTDGGVVMKSAPTSTDATSQSGVSGATGRTNPTMARNTVKRSIQDGETTFTTKDSSGAEVSSSSAAGLRTAVKTRNEAIIAAAKKAAADKAAAKKAEAEKRARAAAEKAEAERVATAAAEKAAAEQAAQDAADAAAKAAADEKAALDLLAKAGEEIIAAQENANRAEGDDYNDQPFTLAMFNPDDKDFERDWEYKVTFGNAKNFSDFMRHSEDSVYQIGAIMTMPKMPRKVMARGHMLMAAADLSRAIRRGNPDEIWAAMNPTKRARDGLTPNANFDMDGNFSVTEGGGDQWSNRLLNSFNIGAAFASGDLGDTGRYPGAAGASKGENEPLLSGIGNAIARVPSKWFALSEFENEQHRIRSLHGIRTIEEDRYFTVMYHPASGITYVEWKPTEDIRNYRTNTQAVGREWSEDFIASLGLRIPAWSKRVKYIKDKYGLESETTKHYGYSRGGGMATHMGGVGYGTGYFSSYLPAKTSRSKFSGDKLHDYVINPLSYGLMFRNILRS</sequence>
<protein>
    <submittedName>
        <fullName evidence="3">Uncharacterized protein</fullName>
    </submittedName>
</protein>
<accession>A0A2V0RJI9</accession>
<reference evidence="3" key="1">
    <citation type="submission" date="2017-04" db="EMBL/GenBank/DDBJ databases">
        <title>Unveiling RNA virosphere associated with marine microorganisms.</title>
        <authorList>
            <person name="Urayama S."/>
            <person name="Takaki Y."/>
            <person name="Nishi S."/>
            <person name="Yoshida Y."/>
            <person name="Deguchi S."/>
            <person name="Takai K."/>
            <person name="Nunoura T."/>
        </authorList>
    </citation>
    <scope>NUCLEOTIDE SEQUENCE</scope>
</reference>
<feature type="compositionally biased region" description="Polar residues" evidence="2">
    <location>
        <begin position="20"/>
        <end position="45"/>
    </location>
</feature>
<comment type="caution">
    <text evidence="3">The sequence shown here is derived from an EMBL/GenBank/DDBJ whole genome shotgun (WGS) entry which is preliminary data.</text>
</comment>
<organism evidence="3">
    <name type="scientific">viral metagenome</name>
    <dbReference type="NCBI Taxonomy" id="1070528"/>
    <lineage>
        <taxon>unclassified sequences</taxon>
        <taxon>metagenomes</taxon>
        <taxon>organismal metagenomes</taxon>
    </lineage>
</organism>
<keyword evidence="1" id="KW-0175">Coiled coil</keyword>
<feature type="compositionally biased region" description="Low complexity" evidence="2">
    <location>
        <begin position="64"/>
        <end position="75"/>
    </location>
</feature>
<proteinExistence type="predicted"/>
<feature type="compositionally biased region" description="Polar residues" evidence="2">
    <location>
        <begin position="54"/>
        <end position="63"/>
    </location>
</feature>
<evidence type="ECO:0000256" key="2">
    <source>
        <dbReference type="SAM" id="MobiDB-lite"/>
    </source>
</evidence>
<evidence type="ECO:0000256" key="1">
    <source>
        <dbReference type="SAM" id="Coils"/>
    </source>
</evidence>
<dbReference type="EMBL" id="BDQC01000213">
    <property type="protein sequence ID" value="GBH22625.1"/>
    <property type="molecule type" value="Genomic_RNA"/>
</dbReference>
<feature type="compositionally biased region" description="Polar residues" evidence="2">
    <location>
        <begin position="1"/>
        <end position="10"/>
    </location>
</feature>
<evidence type="ECO:0000313" key="3">
    <source>
        <dbReference type="EMBL" id="GBH22625.1"/>
    </source>
</evidence>